<proteinExistence type="predicted"/>
<accession>A0ABU8MEL4</accession>
<dbReference type="InterPro" id="IPR000792">
    <property type="entry name" value="Tscrpt_reg_LuxR_C"/>
</dbReference>
<evidence type="ECO:0000256" key="3">
    <source>
        <dbReference type="ARBA" id="ARBA00023163"/>
    </source>
</evidence>
<organism evidence="6 7">
    <name type="scientific">Actinomycetospora flava</name>
    <dbReference type="NCBI Taxonomy" id="3129232"/>
    <lineage>
        <taxon>Bacteria</taxon>
        <taxon>Bacillati</taxon>
        <taxon>Actinomycetota</taxon>
        <taxon>Actinomycetes</taxon>
        <taxon>Pseudonocardiales</taxon>
        <taxon>Pseudonocardiaceae</taxon>
        <taxon>Actinomycetospora</taxon>
    </lineage>
</organism>
<feature type="domain" description="HTH luxR-type" evidence="5">
    <location>
        <begin position="292"/>
        <end position="358"/>
    </location>
</feature>
<dbReference type="RefSeq" id="WP_337706723.1">
    <property type="nucleotide sequence ID" value="NZ_JBBEGM010000017.1"/>
</dbReference>
<reference evidence="6 7" key="1">
    <citation type="submission" date="2024-03" db="EMBL/GenBank/DDBJ databases">
        <title>Actinomycetospora sp. OC33-EN07, a novel actinomycete isolated from wild orchid (Aerides multiflora).</title>
        <authorList>
            <person name="Suriyachadkun C."/>
        </authorList>
    </citation>
    <scope>NUCLEOTIDE SEQUENCE [LARGE SCALE GENOMIC DNA]</scope>
    <source>
        <strain evidence="6 7">OC33-EN07</strain>
    </source>
</reference>
<dbReference type="PANTHER" id="PTHR44688:SF16">
    <property type="entry name" value="DNA-BINDING TRANSCRIPTIONAL ACTIVATOR DEVR_DOSR"/>
    <property type="match status" value="1"/>
</dbReference>
<dbReference type="SUPFAM" id="SSF46894">
    <property type="entry name" value="C-terminal effector domain of the bipartite response regulators"/>
    <property type="match status" value="1"/>
</dbReference>
<keyword evidence="3" id="KW-0804">Transcription</keyword>
<gene>
    <name evidence="6" type="ORF">WCD58_29600</name>
</gene>
<dbReference type="CDD" id="cd06170">
    <property type="entry name" value="LuxR_C_like"/>
    <property type="match status" value="1"/>
</dbReference>
<dbReference type="SMART" id="SM00421">
    <property type="entry name" value="HTH_LUXR"/>
    <property type="match status" value="1"/>
</dbReference>
<feature type="region of interest" description="Disordered" evidence="4">
    <location>
        <begin position="207"/>
        <end position="226"/>
    </location>
</feature>
<dbReference type="PROSITE" id="PS50043">
    <property type="entry name" value="HTH_LUXR_2"/>
    <property type="match status" value="1"/>
</dbReference>
<evidence type="ECO:0000256" key="4">
    <source>
        <dbReference type="SAM" id="MobiDB-lite"/>
    </source>
</evidence>
<feature type="region of interest" description="Disordered" evidence="4">
    <location>
        <begin position="364"/>
        <end position="393"/>
    </location>
</feature>
<dbReference type="SUPFAM" id="SSF55781">
    <property type="entry name" value="GAF domain-like"/>
    <property type="match status" value="1"/>
</dbReference>
<evidence type="ECO:0000313" key="7">
    <source>
        <dbReference type="Proteomes" id="UP001369736"/>
    </source>
</evidence>
<dbReference type="PANTHER" id="PTHR44688">
    <property type="entry name" value="DNA-BINDING TRANSCRIPTIONAL ACTIVATOR DEVR_DOSR"/>
    <property type="match status" value="1"/>
</dbReference>
<dbReference type="Proteomes" id="UP001369736">
    <property type="component" value="Unassembled WGS sequence"/>
</dbReference>
<name>A0ABU8MEL4_9PSEU</name>
<dbReference type="InterPro" id="IPR036388">
    <property type="entry name" value="WH-like_DNA-bd_sf"/>
</dbReference>
<protein>
    <submittedName>
        <fullName evidence="6">Helix-turn-helix transcriptional regulator</fullName>
    </submittedName>
</protein>
<evidence type="ECO:0000259" key="5">
    <source>
        <dbReference type="PROSITE" id="PS50043"/>
    </source>
</evidence>
<dbReference type="PRINTS" id="PR00038">
    <property type="entry name" value="HTHLUXR"/>
</dbReference>
<dbReference type="Pfam" id="PF00196">
    <property type="entry name" value="GerE"/>
    <property type="match status" value="1"/>
</dbReference>
<keyword evidence="7" id="KW-1185">Reference proteome</keyword>
<feature type="compositionally biased region" description="Basic and acidic residues" evidence="4">
    <location>
        <begin position="364"/>
        <end position="374"/>
    </location>
</feature>
<dbReference type="InterPro" id="IPR016032">
    <property type="entry name" value="Sig_transdc_resp-reg_C-effctor"/>
</dbReference>
<keyword evidence="1" id="KW-0805">Transcription regulation</keyword>
<comment type="caution">
    <text evidence="6">The sequence shown here is derived from an EMBL/GenBank/DDBJ whole genome shotgun (WGS) entry which is preliminary data.</text>
</comment>
<evidence type="ECO:0000256" key="2">
    <source>
        <dbReference type="ARBA" id="ARBA00023125"/>
    </source>
</evidence>
<sequence>MTSDSTQRAIDKIARLTGEARDLAEFWRECTEVIGTVVPYYWTPCWYTLDPASLLITSHYHHGLSEFPADWLAHEYYGDDVNKIADIAVSEAGVATLREATGGDPTSSPRYHINLGLGGEQEIITRLRTASGQVWGALGLYREPGRALFDDTDKRLLRALSPHLAEGARRALLIGEATEPDTPNSPGLVILDQHWNIASTTPGTERWLAELPDPDHDSSPDSGRAPPAVLAVAGRARRIAEHPTHPAGITVARVRSRSGSWLVLHGAVLRESGQPRTAIIIEAAQPARIFPLLMSAYHLTTREQDITHQVLHGASTAQIARELHMSPHTVQQHLKGVFDKTGVRSRPELVGRIFFTHYEPRFRDNERRTTDNRPMRGGPAALNRNTADPPPST</sequence>
<evidence type="ECO:0000256" key="1">
    <source>
        <dbReference type="ARBA" id="ARBA00023015"/>
    </source>
</evidence>
<keyword evidence="2" id="KW-0238">DNA-binding</keyword>
<evidence type="ECO:0000313" key="6">
    <source>
        <dbReference type="EMBL" id="MEJ2865349.1"/>
    </source>
</evidence>
<dbReference type="Gene3D" id="1.10.10.10">
    <property type="entry name" value="Winged helix-like DNA-binding domain superfamily/Winged helix DNA-binding domain"/>
    <property type="match status" value="1"/>
</dbReference>
<dbReference type="EMBL" id="JBBEGM010000017">
    <property type="protein sequence ID" value="MEJ2865349.1"/>
    <property type="molecule type" value="Genomic_DNA"/>
</dbReference>